<evidence type="ECO:0000313" key="3">
    <source>
        <dbReference type="Proteomes" id="UP000254174"/>
    </source>
</evidence>
<reference evidence="2 3" key="1">
    <citation type="submission" date="2018-06" db="EMBL/GenBank/DDBJ databases">
        <authorList>
            <consortium name="Pathogen Informatics"/>
            <person name="Doyle S."/>
        </authorList>
    </citation>
    <scope>NUCLEOTIDE SEQUENCE [LARGE SCALE GENOMIC DNA]</scope>
    <source>
        <strain evidence="2 3">NCTC7922</strain>
    </source>
</reference>
<gene>
    <name evidence="2" type="ORF">NCTC7922_02766</name>
</gene>
<feature type="transmembrane region" description="Helical" evidence="1">
    <location>
        <begin position="31"/>
        <end position="50"/>
    </location>
</feature>
<keyword evidence="1" id="KW-0812">Transmembrane</keyword>
<name>A0A377D5I8_ECOLX</name>
<dbReference type="EMBL" id="UGFC01000006">
    <property type="protein sequence ID" value="STM16364.1"/>
    <property type="molecule type" value="Genomic_DNA"/>
</dbReference>
<evidence type="ECO:0000313" key="2">
    <source>
        <dbReference type="EMBL" id="STM16364.1"/>
    </source>
</evidence>
<proteinExistence type="predicted"/>
<dbReference type="AlphaFoldDB" id="A0A377D5I8"/>
<dbReference type="Proteomes" id="UP000254174">
    <property type="component" value="Unassembled WGS sequence"/>
</dbReference>
<organism evidence="2 3">
    <name type="scientific">Escherichia coli</name>
    <dbReference type="NCBI Taxonomy" id="562"/>
    <lineage>
        <taxon>Bacteria</taxon>
        <taxon>Pseudomonadati</taxon>
        <taxon>Pseudomonadota</taxon>
        <taxon>Gammaproteobacteria</taxon>
        <taxon>Enterobacterales</taxon>
        <taxon>Enterobacteriaceae</taxon>
        <taxon>Escherichia</taxon>
    </lineage>
</organism>
<protein>
    <submittedName>
        <fullName evidence="2">Uncharacterized protein</fullName>
    </submittedName>
</protein>
<sequence length="53" mass="6006">MLNVKKIINDSNIAFGTSGARGLVIDFSMMFVLRSLMRFFLLLMTNTILIKLP</sequence>
<keyword evidence="1" id="KW-1133">Transmembrane helix</keyword>
<keyword evidence="1" id="KW-0472">Membrane</keyword>
<evidence type="ECO:0000256" key="1">
    <source>
        <dbReference type="SAM" id="Phobius"/>
    </source>
</evidence>
<accession>A0A377D5I8</accession>